<dbReference type="PANTHER" id="PTHR24171:SF8">
    <property type="entry name" value="BRCA1-ASSOCIATED RING DOMAIN PROTEIN 1"/>
    <property type="match status" value="1"/>
</dbReference>
<dbReference type="SMART" id="SM00248">
    <property type="entry name" value="ANK"/>
    <property type="match status" value="4"/>
</dbReference>
<gene>
    <name evidence="4" type="ORF">BSK71_12590</name>
</gene>
<feature type="repeat" description="ANK" evidence="3">
    <location>
        <begin position="132"/>
        <end position="164"/>
    </location>
</feature>
<dbReference type="InterPro" id="IPR002110">
    <property type="entry name" value="Ankyrin_rpt"/>
</dbReference>
<evidence type="ECO:0000256" key="1">
    <source>
        <dbReference type="ARBA" id="ARBA00022737"/>
    </source>
</evidence>
<dbReference type="InterPro" id="IPR036770">
    <property type="entry name" value="Ankyrin_rpt-contain_sf"/>
</dbReference>
<dbReference type="PROSITE" id="PS50088">
    <property type="entry name" value="ANK_REPEAT"/>
    <property type="match status" value="2"/>
</dbReference>
<dbReference type="Pfam" id="PF12796">
    <property type="entry name" value="Ank_2"/>
    <property type="match status" value="1"/>
</dbReference>
<evidence type="ECO:0000313" key="4">
    <source>
        <dbReference type="EMBL" id="ONK05261.1"/>
    </source>
</evidence>
<evidence type="ECO:0000256" key="2">
    <source>
        <dbReference type="ARBA" id="ARBA00023043"/>
    </source>
</evidence>
<feature type="repeat" description="ANK" evidence="3">
    <location>
        <begin position="66"/>
        <end position="98"/>
    </location>
</feature>
<reference evidence="5" key="1">
    <citation type="submission" date="2016-11" db="EMBL/GenBank/DDBJ databases">
        <authorList>
            <person name="Panda P."/>
            <person name="Visnovsky S."/>
            <person name="Pitman A."/>
        </authorList>
    </citation>
    <scope>NUCLEOTIDE SEQUENCE [LARGE SCALE GENOMIC DNA]</scope>
    <source>
        <strain evidence="5">ICMP 9972</strain>
    </source>
</reference>
<dbReference type="RefSeq" id="WP_039358751.1">
    <property type="nucleotide sequence ID" value="NZ_JRMH01000001.1"/>
</dbReference>
<dbReference type="SUPFAM" id="SSF48403">
    <property type="entry name" value="Ankyrin repeat"/>
    <property type="match status" value="1"/>
</dbReference>
<protein>
    <submittedName>
        <fullName evidence="4">Uncharacterized protein</fullName>
    </submittedName>
</protein>
<dbReference type="PROSITE" id="PS50297">
    <property type="entry name" value="ANK_REP_REGION"/>
    <property type="match status" value="1"/>
</dbReference>
<keyword evidence="1" id="KW-0677">Repeat</keyword>
<keyword evidence="2 3" id="KW-0040">ANK repeat</keyword>
<dbReference type="PANTHER" id="PTHR24171">
    <property type="entry name" value="ANKYRIN REPEAT DOMAIN-CONTAINING PROTEIN 39-RELATED"/>
    <property type="match status" value="1"/>
</dbReference>
<comment type="caution">
    <text evidence="4">The sequence shown here is derived from an EMBL/GenBank/DDBJ whole genome shotgun (WGS) entry which is preliminary data.</text>
</comment>
<dbReference type="Proteomes" id="UP000189286">
    <property type="component" value="Unassembled WGS sequence"/>
</dbReference>
<dbReference type="GO" id="GO:0004842">
    <property type="term" value="F:ubiquitin-protein transferase activity"/>
    <property type="evidence" value="ECO:0007669"/>
    <property type="project" value="TreeGrafter"/>
</dbReference>
<dbReference type="Gene3D" id="1.25.40.20">
    <property type="entry name" value="Ankyrin repeat-containing domain"/>
    <property type="match status" value="1"/>
</dbReference>
<organism evidence="4 5">
    <name type="scientific">Pectobacterium actinidiae</name>
    <dbReference type="NCBI Taxonomy" id="1507808"/>
    <lineage>
        <taxon>Bacteria</taxon>
        <taxon>Pseudomonadati</taxon>
        <taxon>Pseudomonadota</taxon>
        <taxon>Gammaproteobacteria</taxon>
        <taxon>Enterobacterales</taxon>
        <taxon>Pectobacteriaceae</taxon>
        <taxon>Pectobacterium</taxon>
    </lineage>
</organism>
<dbReference type="AlphaFoldDB" id="A0A1V2R350"/>
<name>A0A1V2R350_9GAMM</name>
<sequence length="180" mass="19658">MKTLLLIFGLFVAIPQVVQGEETGLRETEVTSSLNQYLWDAARHGDLEILQTFITSHYNLNVADEKGYTAVILAAYHGHDTAVDILIKAGADPCLHDKRGNTALMGAVFKGEIKIARRLIAAECNPDERNHAGQTAAMYASLFQRSELLKVLKEKGADFEIKDANGNSVETLKKGGFATP</sequence>
<proteinExistence type="predicted"/>
<accession>A0A1V2R350</accession>
<dbReference type="OrthoDB" id="307920at2"/>
<dbReference type="GO" id="GO:0085020">
    <property type="term" value="P:protein K6-linked ubiquitination"/>
    <property type="evidence" value="ECO:0007669"/>
    <property type="project" value="TreeGrafter"/>
</dbReference>
<dbReference type="EMBL" id="MPUJ01000007">
    <property type="protein sequence ID" value="ONK05261.1"/>
    <property type="molecule type" value="Genomic_DNA"/>
</dbReference>
<evidence type="ECO:0000256" key="3">
    <source>
        <dbReference type="PROSITE-ProRule" id="PRU00023"/>
    </source>
</evidence>
<evidence type="ECO:0000313" key="5">
    <source>
        <dbReference type="Proteomes" id="UP000189286"/>
    </source>
</evidence>